<reference evidence="1" key="2">
    <citation type="submission" date="2020-11" db="EMBL/GenBank/DDBJ databases">
        <authorList>
            <consortium name="DOE Joint Genome Institute"/>
            <person name="Kuo A."/>
            <person name="Miyauchi S."/>
            <person name="Kiss E."/>
            <person name="Drula E."/>
            <person name="Kohler A."/>
            <person name="Sanchez-Garcia M."/>
            <person name="Andreopoulos B."/>
            <person name="Barry K.W."/>
            <person name="Bonito G."/>
            <person name="Buee M."/>
            <person name="Carver A."/>
            <person name="Chen C."/>
            <person name="Cichocki N."/>
            <person name="Clum A."/>
            <person name="Culley D."/>
            <person name="Crous P.W."/>
            <person name="Fauchery L."/>
            <person name="Girlanda M."/>
            <person name="Hayes R."/>
            <person name="Keri Z."/>
            <person name="Labutti K."/>
            <person name="Lipzen A."/>
            <person name="Lombard V."/>
            <person name="Magnuson J."/>
            <person name="Maillard F."/>
            <person name="Morin E."/>
            <person name="Murat C."/>
            <person name="Nolan M."/>
            <person name="Ohm R."/>
            <person name="Pangilinan J."/>
            <person name="Pereira M."/>
            <person name="Perotto S."/>
            <person name="Peter M."/>
            <person name="Riley R."/>
            <person name="Sitrit Y."/>
            <person name="Stielow B."/>
            <person name="Szollosi G."/>
            <person name="Zifcakova L."/>
            <person name="Stursova M."/>
            <person name="Spatafora J.W."/>
            <person name="Tedersoo L."/>
            <person name="Vaario L.-M."/>
            <person name="Yamada A."/>
            <person name="Yan M."/>
            <person name="Wang P."/>
            <person name="Xu J."/>
            <person name="Bruns T."/>
            <person name="Baldrian P."/>
            <person name="Vilgalys R."/>
            <person name="Henrissat B."/>
            <person name="Grigoriev I.V."/>
            <person name="Hibbett D."/>
            <person name="Nagy L.G."/>
            <person name="Martin F.M."/>
        </authorList>
    </citation>
    <scope>NUCLEOTIDE SEQUENCE</scope>
    <source>
        <strain evidence="1">UH-Tt-Lm1</strain>
    </source>
</reference>
<comment type="caution">
    <text evidence="1">The sequence shown here is derived from an EMBL/GenBank/DDBJ whole genome shotgun (WGS) entry which is preliminary data.</text>
</comment>
<name>A0A9P6HB31_9AGAM</name>
<keyword evidence="2" id="KW-1185">Reference proteome</keyword>
<reference evidence="1" key="1">
    <citation type="journal article" date="2020" name="Nat. Commun.">
        <title>Large-scale genome sequencing of mycorrhizal fungi provides insights into the early evolution of symbiotic traits.</title>
        <authorList>
            <person name="Miyauchi S."/>
            <person name="Kiss E."/>
            <person name="Kuo A."/>
            <person name="Drula E."/>
            <person name="Kohler A."/>
            <person name="Sanchez-Garcia M."/>
            <person name="Morin E."/>
            <person name="Andreopoulos B."/>
            <person name="Barry K.W."/>
            <person name="Bonito G."/>
            <person name="Buee M."/>
            <person name="Carver A."/>
            <person name="Chen C."/>
            <person name="Cichocki N."/>
            <person name="Clum A."/>
            <person name="Culley D."/>
            <person name="Crous P.W."/>
            <person name="Fauchery L."/>
            <person name="Girlanda M."/>
            <person name="Hayes R.D."/>
            <person name="Keri Z."/>
            <person name="LaButti K."/>
            <person name="Lipzen A."/>
            <person name="Lombard V."/>
            <person name="Magnuson J."/>
            <person name="Maillard F."/>
            <person name="Murat C."/>
            <person name="Nolan M."/>
            <person name="Ohm R.A."/>
            <person name="Pangilinan J."/>
            <person name="Pereira M.F."/>
            <person name="Perotto S."/>
            <person name="Peter M."/>
            <person name="Pfister S."/>
            <person name="Riley R."/>
            <person name="Sitrit Y."/>
            <person name="Stielow J.B."/>
            <person name="Szollosi G."/>
            <person name="Zifcakova L."/>
            <person name="Stursova M."/>
            <person name="Spatafora J.W."/>
            <person name="Tedersoo L."/>
            <person name="Vaario L.M."/>
            <person name="Yamada A."/>
            <person name="Yan M."/>
            <person name="Wang P."/>
            <person name="Xu J."/>
            <person name="Bruns T."/>
            <person name="Baldrian P."/>
            <person name="Vilgalys R."/>
            <person name="Dunand C."/>
            <person name="Henrissat B."/>
            <person name="Grigoriev I.V."/>
            <person name="Hibbett D."/>
            <person name="Nagy L.G."/>
            <person name="Martin F.M."/>
        </authorList>
    </citation>
    <scope>NUCLEOTIDE SEQUENCE</scope>
    <source>
        <strain evidence="1">UH-Tt-Lm1</strain>
    </source>
</reference>
<proteinExistence type="predicted"/>
<evidence type="ECO:0000313" key="1">
    <source>
        <dbReference type="EMBL" id="KAF9782436.1"/>
    </source>
</evidence>
<gene>
    <name evidence="1" type="ORF">BJ322DRAFT_1111298</name>
</gene>
<evidence type="ECO:0000313" key="2">
    <source>
        <dbReference type="Proteomes" id="UP000736335"/>
    </source>
</evidence>
<protein>
    <submittedName>
        <fullName evidence="1">Uncharacterized protein</fullName>
    </submittedName>
</protein>
<organism evidence="1 2">
    <name type="scientific">Thelephora terrestris</name>
    <dbReference type="NCBI Taxonomy" id="56493"/>
    <lineage>
        <taxon>Eukaryota</taxon>
        <taxon>Fungi</taxon>
        <taxon>Dikarya</taxon>
        <taxon>Basidiomycota</taxon>
        <taxon>Agaricomycotina</taxon>
        <taxon>Agaricomycetes</taxon>
        <taxon>Thelephorales</taxon>
        <taxon>Thelephoraceae</taxon>
        <taxon>Thelephora</taxon>
    </lineage>
</organism>
<sequence>MAWNPSDDNGNKLLLFGPLDEVDKQGSLFPKKENDLPWTFEEVKAAYPTTKGIWESVYEIWRLRLFEEVSTGDRTWSTLLRAWMMRHFAVCREAEVQLYCPVVDYLRHVVQRNLINGEELLSTEVKAPKTPKPGDLHCAQNFCMFSSLLLRSS</sequence>
<dbReference type="AlphaFoldDB" id="A0A9P6HB31"/>
<accession>A0A9P6HB31</accession>
<dbReference type="Proteomes" id="UP000736335">
    <property type="component" value="Unassembled WGS sequence"/>
</dbReference>
<dbReference type="EMBL" id="WIUZ02000012">
    <property type="protein sequence ID" value="KAF9782436.1"/>
    <property type="molecule type" value="Genomic_DNA"/>
</dbReference>